<dbReference type="CDD" id="cd06127">
    <property type="entry name" value="DEDDh"/>
    <property type="match status" value="1"/>
</dbReference>
<dbReference type="OrthoDB" id="9804290at2"/>
<dbReference type="GO" id="GO:0003887">
    <property type="term" value="F:DNA-directed DNA polymerase activity"/>
    <property type="evidence" value="ECO:0007669"/>
    <property type="project" value="UniProtKB-UniRule"/>
</dbReference>
<evidence type="ECO:0000256" key="7">
    <source>
        <dbReference type="ARBA" id="ARBA00022801"/>
    </source>
</evidence>
<dbReference type="InterPro" id="IPR044923">
    <property type="entry name" value="PolC_middle_finger_sf"/>
</dbReference>
<dbReference type="Pfam" id="PF17657">
    <property type="entry name" value="DNA_pol3_finger"/>
    <property type="match status" value="1"/>
</dbReference>
<dbReference type="Proteomes" id="UP000067476">
    <property type="component" value="Chromosome"/>
</dbReference>
<evidence type="ECO:0000256" key="8">
    <source>
        <dbReference type="ARBA" id="ARBA00022839"/>
    </source>
</evidence>
<dbReference type="InterPro" id="IPR029460">
    <property type="entry name" value="DNAPol_HHH"/>
</dbReference>
<dbReference type="Pfam" id="PF14579">
    <property type="entry name" value="HHH_6"/>
    <property type="match status" value="1"/>
</dbReference>
<comment type="catalytic activity">
    <reaction evidence="10 11">
        <text>DNA(n) + a 2'-deoxyribonucleoside 5'-triphosphate = DNA(n+1) + diphosphate</text>
        <dbReference type="Rhea" id="RHEA:22508"/>
        <dbReference type="Rhea" id="RHEA-COMP:17339"/>
        <dbReference type="Rhea" id="RHEA-COMP:17340"/>
        <dbReference type="ChEBI" id="CHEBI:33019"/>
        <dbReference type="ChEBI" id="CHEBI:61560"/>
        <dbReference type="ChEBI" id="CHEBI:173112"/>
        <dbReference type="EC" id="2.7.7.7"/>
    </reaction>
</comment>
<keyword evidence="5 11" id="KW-0235">DNA replication</keyword>
<dbReference type="InterPro" id="IPR012337">
    <property type="entry name" value="RNaseH-like_sf"/>
</dbReference>
<dbReference type="CDD" id="cd04484">
    <property type="entry name" value="polC_OBF"/>
    <property type="match status" value="1"/>
</dbReference>
<evidence type="ECO:0000313" key="15">
    <source>
        <dbReference type="Proteomes" id="UP000067476"/>
    </source>
</evidence>
<evidence type="ECO:0000256" key="3">
    <source>
        <dbReference type="ARBA" id="ARBA00022679"/>
    </source>
</evidence>
<dbReference type="FunFam" id="3.30.420.10:FF:000045">
    <property type="entry name" value="3'-5' exonuclease DinG"/>
    <property type="match status" value="1"/>
</dbReference>
<dbReference type="GO" id="GO:0006261">
    <property type="term" value="P:DNA-templated DNA replication"/>
    <property type="evidence" value="ECO:0007669"/>
    <property type="project" value="UniProtKB-UniRule"/>
</dbReference>
<dbReference type="NCBIfam" id="TIGR01405">
    <property type="entry name" value="polC_Gram_pos"/>
    <property type="match status" value="1"/>
</dbReference>
<evidence type="ECO:0000259" key="13">
    <source>
        <dbReference type="SMART" id="SM00481"/>
    </source>
</evidence>
<dbReference type="InterPro" id="IPR004805">
    <property type="entry name" value="DnaE2/DnaE/PolC"/>
</dbReference>
<evidence type="ECO:0000256" key="4">
    <source>
        <dbReference type="ARBA" id="ARBA00022695"/>
    </source>
</evidence>
<dbReference type="NCBIfam" id="NF001688">
    <property type="entry name" value="PRK00448.1"/>
    <property type="match status" value="1"/>
</dbReference>
<dbReference type="Gene3D" id="1.10.150.870">
    <property type="match status" value="1"/>
</dbReference>
<accession>A0A0K1W179</accession>
<evidence type="ECO:0000256" key="9">
    <source>
        <dbReference type="ARBA" id="ARBA00022932"/>
    </source>
</evidence>
<dbReference type="InterPro" id="IPR040982">
    <property type="entry name" value="DNA_pol3_finger"/>
</dbReference>
<keyword evidence="15" id="KW-1185">Reference proteome</keyword>
<dbReference type="Pfam" id="PF02811">
    <property type="entry name" value="PHP"/>
    <property type="match status" value="2"/>
</dbReference>
<evidence type="ECO:0000256" key="11">
    <source>
        <dbReference type="HAMAP-Rule" id="MF_00356"/>
    </source>
</evidence>
<comment type="function">
    <text evidence="1 11">Required for replicative DNA synthesis. This DNA polymerase also exhibits 3' to 5' exonuclease activity.</text>
</comment>
<dbReference type="InterPro" id="IPR012340">
    <property type="entry name" value="NA-bd_OB-fold"/>
</dbReference>
<keyword evidence="9 11" id="KW-0239">DNA-directed DNA polymerase</keyword>
<dbReference type="PANTHER" id="PTHR32294">
    <property type="entry name" value="DNA POLYMERASE III SUBUNIT ALPHA"/>
    <property type="match status" value="1"/>
</dbReference>
<dbReference type="Gene3D" id="3.30.420.10">
    <property type="entry name" value="Ribonuclease H-like superfamily/Ribonuclease H"/>
    <property type="match status" value="1"/>
</dbReference>
<evidence type="ECO:0000259" key="12">
    <source>
        <dbReference type="SMART" id="SM00479"/>
    </source>
</evidence>
<dbReference type="InterPro" id="IPR003141">
    <property type="entry name" value="Pol/His_phosphatase_N"/>
</dbReference>
<keyword evidence="6 11" id="KW-0540">Nuclease</keyword>
<evidence type="ECO:0000313" key="14">
    <source>
        <dbReference type="EMBL" id="AKX33936.1"/>
    </source>
</evidence>
<sequence>MDLITFFNKYNISFENKELLILNKCILDRKIVVNTKDKFIKITLLSDYFLETSFLNSLENKIDSISDYIIKFCIKVKNQNYNKNLIWEYISYIKENKAEVKGGVISSIDFDSISYIENENKIVFNVSSFMEKEVILKHIDYYDLKLKKYGFNNLAFDIKVFNNHFEILEKIKDEYSDENVINNKIFTKQTKKTFTPKYKTNSSILDSSSYKCLNDLEENAQNVTIHGKVISKEIRKSKSNRNIYSLSITDKTSSINCVFFQKNEEPTFFDSLNENTKKFLDNFKDDLIEVNDWVSFNGNYSYSTYDKSYIFYINKYKKIDSKDCKRADKSTQKRVELHTHTKMSVMDGVSSVKDYLKAAKDYGWNAIAITDHLNVQCFPDAFNALNEINKKESENKLKLIYGSELSMLNEDFWIVKNAKNQNLRKAKFVVFDLETTGLSPEFDEIIEFGANVYDYEAGTSKRYDILIKPTIKISNFTTELTNITNEMLSNKNPIEVEFLNILKIIENGILIAHNANFDFNFLQSWSNKLGHGELNNTIIDTLTLARVMKPDLKNHRLGTVAKAFGIIYDEKNAHRADYDAEVLTNVYEHMWNDAKKNVAIDFDVDWNKFTPDNIFVNEHYKRIKGQHINILAKNQEGLKDLYKIISFSHVKNFLGSPKIFKSILKEYKNKNNILVGSGCQNGEVFDILRTGTNEMLVEAIKFYDYIEIQPISVYKKLLQTKDLEVDRLKSIIIKIIEEAKKQNKLVVATSDAHYVNPEDKIIRDIYINTKGLGGAYHPLYDFKQRVNDNPDQHLRTTDEMLKEFDWLDKNLAFEIVVTNTNKIANLIEEDIKPLKSGLYTPKIENVDKLLTEECYKNAKEMYGEEIPEIVKERLDKELASIIKHGFAVVYWISHLLVNKSNKDGYLVGSRGSVGSSLVATMSNITEVNPLKAHYICKKCKYSNFDVDNKYKCGFDLPKKLCPKCGCELFGEGHDIPFETFLGFDGDKIPDIDLNFSGEYQGVAHNFVKELFGENNVFRAGTISTVAEKTAYGYVLGHLEKNNVAQESVRRAEVNRLALLSTGVKRTTGQHPGGIIILPKEFEIEDFTPVNYPADDDSSDWLTTHFDFHSIHDNLLKMDVLGHVDPTALKMLKDLTGVDPINIPTNDDKVYALFANLSSLNLKSEDINGETTGALGLPEFGTQFVRAMLKETQPKTFADLVQISGLSHGTDVYIGNAQNLIKNNIATISTVIGCRDDIMVYLMNMGIDASNSFKIMEDVRKGKGLKQEYISLMKSNNVPEWYIDSCQKIKYMFPKAHATAYVLMAYRVAWYKVYYPEEYYATWFSTRADFFDIETALSGKEEVLKKIKEIKFKQNNKEVVSAKESGLLPIYEVILEMFSRGINFKNIDFNISNATTFKIVIDEEENKKYIYPSFNVIDSLGETVANSIVNARNDRQIVTLEDLKRRTQVTQTQIEIFKKLNILNSLRNDDQLSFDF</sequence>
<dbReference type="EC" id="2.7.7.7" evidence="11"/>
<keyword evidence="4 11" id="KW-0548">Nucleotidyltransferase</keyword>
<evidence type="ECO:0000256" key="1">
    <source>
        <dbReference type="ARBA" id="ARBA00003452"/>
    </source>
</evidence>
<dbReference type="GO" id="GO:0008408">
    <property type="term" value="F:3'-5' exonuclease activity"/>
    <property type="evidence" value="ECO:0007669"/>
    <property type="project" value="UniProtKB-UniRule"/>
</dbReference>
<reference evidence="14 15" key="1">
    <citation type="journal article" date="2015" name="Genome Announc.">
        <title>Complete Genome Sequence of Spiroplasma litorale TN-1T (DSM 21781), a Bacterium Isolated from a Green-Eyed Horsefly (Tabanus nigrovittatus).</title>
        <authorList>
            <person name="Lo W.S."/>
            <person name="Lai Y.C."/>
            <person name="Lien Y.W."/>
            <person name="Wang T.H."/>
            <person name="Kuo C.H."/>
        </authorList>
    </citation>
    <scope>NUCLEOTIDE SEQUENCE [LARGE SCALE GENOMIC DNA]</scope>
    <source>
        <strain evidence="14 15">TN-1</strain>
    </source>
</reference>
<gene>
    <name evidence="11 14" type="primary">polC</name>
    <name evidence="14" type="ORF">SLITO_v1c02810</name>
</gene>
<proteinExistence type="inferred from homology"/>
<dbReference type="Gene3D" id="3.20.20.140">
    <property type="entry name" value="Metal-dependent hydrolases"/>
    <property type="match status" value="2"/>
</dbReference>
<evidence type="ECO:0000256" key="5">
    <source>
        <dbReference type="ARBA" id="ARBA00022705"/>
    </source>
</evidence>
<feature type="domain" description="Polymerase/histidinol phosphatase N-terminal" evidence="13">
    <location>
        <begin position="335"/>
        <end position="409"/>
    </location>
</feature>
<keyword evidence="2 11" id="KW-0963">Cytoplasm</keyword>
<dbReference type="InterPro" id="IPR036397">
    <property type="entry name" value="RNaseH_sf"/>
</dbReference>
<feature type="domain" description="Exonuclease" evidence="12">
    <location>
        <begin position="427"/>
        <end position="596"/>
    </location>
</feature>
<keyword evidence="8 11" id="KW-0269">Exonuclease</keyword>
<evidence type="ECO:0000256" key="10">
    <source>
        <dbReference type="ARBA" id="ARBA00049244"/>
    </source>
</evidence>
<dbReference type="PATRIC" id="fig|216942.3.peg.284"/>
<dbReference type="NCBIfam" id="TIGR00573">
    <property type="entry name" value="dnaq"/>
    <property type="match status" value="1"/>
</dbReference>
<dbReference type="InterPro" id="IPR013520">
    <property type="entry name" value="Ribonucl_H"/>
</dbReference>
<keyword evidence="7 11" id="KW-0378">Hydrolase</keyword>
<name>A0A0K1W179_9MOLU</name>
<dbReference type="SMART" id="SM00481">
    <property type="entry name" value="POLIIIAc"/>
    <property type="match status" value="1"/>
</dbReference>
<dbReference type="Pfam" id="PF00929">
    <property type="entry name" value="RNase_T"/>
    <property type="match status" value="1"/>
</dbReference>
<dbReference type="KEGG" id="sll:SLITO_v1c02810"/>
<comment type="subcellular location">
    <subcellularLocation>
        <location evidence="11">Cytoplasm</location>
    </subcellularLocation>
</comment>
<dbReference type="InterPro" id="IPR004013">
    <property type="entry name" value="PHP_dom"/>
</dbReference>
<evidence type="ECO:0000256" key="2">
    <source>
        <dbReference type="ARBA" id="ARBA00022490"/>
    </source>
</evidence>
<dbReference type="STRING" id="216942.SLITO_v1c02810"/>
<dbReference type="Gene3D" id="2.40.50.140">
    <property type="entry name" value="Nucleic acid-binding proteins"/>
    <property type="match status" value="1"/>
</dbReference>
<dbReference type="InterPro" id="IPR006308">
    <property type="entry name" value="Pol_III_a_PolC-type_gram_pos"/>
</dbReference>
<dbReference type="Pfam" id="PF07733">
    <property type="entry name" value="DNA_pol3_alpha"/>
    <property type="match status" value="1"/>
</dbReference>
<dbReference type="HAMAP" id="MF_00356">
    <property type="entry name" value="DNApol_PolC"/>
    <property type="match status" value="1"/>
</dbReference>
<keyword evidence="3 11" id="KW-0808">Transferase</keyword>
<organism evidence="14 15">
    <name type="scientific">Spiroplasma litorale</name>
    <dbReference type="NCBI Taxonomy" id="216942"/>
    <lineage>
        <taxon>Bacteria</taxon>
        <taxon>Bacillati</taxon>
        <taxon>Mycoplasmatota</taxon>
        <taxon>Mollicutes</taxon>
        <taxon>Entomoplasmatales</taxon>
        <taxon>Spiroplasmataceae</taxon>
        <taxon>Spiroplasma</taxon>
    </lineage>
</organism>
<dbReference type="SMART" id="SM00479">
    <property type="entry name" value="EXOIII"/>
    <property type="match status" value="1"/>
</dbReference>
<dbReference type="Gene3D" id="1.10.150.700">
    <property type="entry name" value="PolC, middle finger domain"/>
    <property type="match status" value="2"/>
</dbReference>
<dbReference type="GO" id="GO:0005737">
    <property type="term" value="C:cytoplasm"/>
    <property type="evidence" value="ECO:0007669"/>
    <property type="project" value="UniProtKB-SubCell"/>
</dbReference>
<dbReference type="CDD" id="cd07435">
    <property type="entry name" value="PHP_PolIIIA_POLC"/>
    <property type="match status" value="1"/>
</dbReference>
<dbReference type="RefSeq" id="WP_075058031.1">
    <property type="nucleotide sequence ID" value="NZ_CP012357.1"/>
</dbReference>
<dbReference type="GO" id="GO:0003677">
    <property type="term" value="F:DNA binding"/>
    <property type="evidence" value="ECO:0007669"/>
    <property type="project" value="UniProtKB-UniRule"/>
</dbReference>
<dbReference type="EMBL" id="CP012357">
    <property type="protein sequence ID" value="AKX33936.1"/>
    <property type="molecule type" value="Genomic_DNA"/>
</dbReference>
<dbReference type="SUPFAM" id="SSF53098">
    <property type="entry name" value="Ribonuclease H-like"/>
    <property type="match status" value="1"/>
</dbReference>
<dbReference type="Gene3D" id="3.30.1900.20">
    <property type="match status" value="2"/>
</dbReference>
<evidence type="ECO:0000256" key="6">
    <source>
        <dbReference type="ARBA" id="ARBA00022722"/>
    </source>
</evidence>
<protein>
    <recommendedName>
        <fullName evidence="11">DNA polymerase III PolC-type</fullName>
        <shortName evidence="11">PolIII</shortName>
        <ecNumber evidence="11">2.7.7.7</ecNumber>
    </recommendedName>
</protein>
<dbReference type="InterPro" id="IPR006054">
    <property type="entry name" value="DnaQ"/>
</dbReference>
<dbReference type="PANTHER" id="PTHR32294:SF5">
    <property type="entry name" value="DNA POLYMERASE III POLC-TYPE"/>
    <property type="match status" value="1"/>
</dbReference>
<dbReference type="InterPro" id="IPR011708">
    <property type="entry name" value="DNA_pol3_alpha_NTPase_dom"/>
</dbReference>
<comment type="similarity">
    <text evidence="11">Belongs to the DNA polymerase type-C family. PolC subfamily.</text>
</comment>